<feature type="transmembrane region" description="Helical" evidence="1">
    <location>
        <begin position="6"/>
        <end position="23"/>
    </location>
</feature>
<dbReference type="RefSeq" id="WP_174672508.1">
    <property type="nucleotide sequence ID" value="NZ_CP054491.1"/>
</dbReference>
<sequence>MTNPYTLIITTSLLTGLLAGFIMHRSSFCVTAMFRDIFLFKDGYMMRMLLILVVASMLLFQLGNSSGLLTANPFPLLGKPSLATLIA</sequence>
<dbReference type="InterPro" id="IPR007272">
    <property type="entry name" value="Sulf_transp_TsuA/YedE"/>
</dbReference>
<accession>A0A6N0HRM0</accession>
<name>A0A6N0HRM0_9GAMM</name>
<protein>
    <submittedName>
        <fullName evidence="2">YeeE/YedE family protein</fullName>
    </submittedName>
</protein>
<evidence type="ECO:0000313" key="3">
    <source>
        <dbReference type="Proteomes" id="UP000509658"/>
    </source>
</evidence>
<keyword evidence="3" id="KW-1185">Reference proteome</keyword>
<evidence type="ECO:0000256" key="1">
    <source>
        <dbReference type="SAM" id="Phobius"/>
    </source>
</evidence>
<keyword evidence="1" id="KW-0812">Transmembrane</keyword>
<keyword evidence="1" id="KW-1133">Transmembrane helix</keyword>
<dbReference type="EMBL" id="CP054491">
    <property type="protein sequence ID" value="QKQ24910.1"/>
    <property type="molecule type" value="Genomic_DNA"/>
</dbReference>
<keyword evidence="1" id="KW-0472">Membrane</keyword>
<organism evidence="2 3">
    <name type="scientific">Candidatus Reidiella endopervernicosa</name>
    <dbReference type="NCBI Taxonomy" id="2738883"/>
    <lineage>
        <taxon>Bacteria</taxon>
        <taxon>Pseudomonadati</taxon>
        <taxon>Pseudomonadota</taxon>
        <taxon>Gammaproteobacteria</taxon>
        <taxon>Candidatus Reidiella</taxon>
    </lineage>
</organism>
<feature type="transmembrane region" description="Helical" evidence="1">
    <location>
        <begin position="44"/>
        <end position="63"/>
    </location>
</feature>
<gene>
    <name evidence="2" type="ORF">HUE57_00380</name>
</gene>
<proteinExistence type="predicted"/>
<dbReference type="Proteomes" id="UP000509658">
    <property type="component" value="Chromosome"/>
</dbReference>
<evidence type="ECO:0000313" key="2">
    <source>
        <dbReference type="EMBL" id="QKQ24910.1"/>
    </source>
</evidence>
<dbReference type="Pfam" id="PF04143">
    <property type="entry name" value="Sulf_transp"/>
    <property type="match status" value="1"/>
</dbReference>
<dbReference type="AlphaFoldDB" id="A0A6N0HRM0"/>
<reference evidence="2 3" key="1">
    <citation type="submission" date="2020-05" db="EMBL/GenBank/DDBJ databases">
        <title>Horizontal transmission and recombination maintain forever young bacterial symbiont genomes.</title>
        <authorList>
            <person name="Russell S.L."/>
            <person name="Pepper-Tunick E."/>
            <person name="Svedberg J."/>
            <person name="Byrne A."/>
            <person name="Ruelas Castillo J."/>
            <person name="Vollmers C."/>
            <person name="Beinart R.A."/>
            <person name="Corbett-Detig R."/>
        </authorList>
    </citation>
    <scope>NUCLEOTIDE SEQUENCE [LARGE SCALE GENOMIC DNA]</scope>
    <source>
        <strain evidence="2">Santa_Monica_outfall</strain>
    </source>
</reference>
<dbReference type="KEGG" id="rev:HUE57_00380"/>